<dbReference type="PIRSF" id="PIRSF002849">
    <property type="entry name" value="AAA_ATPase_chaperone_MoxR_prd"/>
    <property type="match status" value="1"/>
</dbReference>
<dbReference type="Gene3D" id="1.10.8.80">
    <property type="entry name" value="Magnesium chelatase subunit I, C-Terminal domain"/>
    <property type="match status" value="1"/>
</dbReference>
<evidence type="ECO:0000259" key="5">
    <source>
        <dbReference type="Pfam" id="PF17863"/>
    </source>
</evidence>
<keyword evidence="7" id="KW-1185">Reference proteome</keyword>
<dbReference type="InterPro" id="IPR041628">
    <property type="entry name" value="ChlI/MoxR_AAA_lid"/>
</dbReference>
<sequence length="335" mass="36852">MANDQQGRPPISQDELEWAKSKISSIQGSFGEKVVGQQSLLQNLMVALLAGGHVLMESVPGLAKTTAAATLAQSIQASFNRIQCTPDLLPSDIVGTQIYDQHSGSFRTQLGPVHANFVLLDEINRSSAKTQSAMLEAMQERQTSIGGETHPLPKPFFVLATQNPIEQEGTYTLPEAQLDRFLLKDILDYPSPSEEAEIVRRIESGVFDGAPEEPVASLEDVMRLQGLTKRVYMDQAITNYIVQLMYVTRHPADYVGQKLADYLQYGASPRGSISFSQAGRALALVRGRDYVIPEDIKDLSHVILRHRIILNYEAEADGVTSEQVIDAIFAAVRTP</sequence>
<gene>
    <name evidence="6" type="ORF">CZ674_07055</name>
</gene>
<dbReference type="InterPro" id="IPR050764">
    <property type="entry name" value="CbbQ/NirQ/NorQ/GpvN"/>
</dbReference>
<dbReference type="GO" id="GO:0005524">
    <property type="term" value="F:ATP binding"/>
    <property type="evidence" value="ECO:0007669"/>
    <property type="project" value="UniProtKB-KW"/>
</dbReference>
<dbReference type="PANTHER" id="PTHR42759">
    <property type="entry name" value="MOXR FAMILY PROTEIN"/>
    <property type="match status" value="1"/>
</dbReference>
<feature type="domain" description="ATPase AAA-3" evidence="4">
    <location>
        <begin position="53"/>
        <end position="183"/>
    </location>
</feature>
<evidence type="ECO:0000313" key="6">
    <source>
        <dbReference type="EMBL" id="SJM60233.1"/>
    </source>
</evidence>
<name>A0A1R4FWM6_9MICO</name>
<reference evidence="6 7" key="1">
    <citation type="submission" date="2017-02" db="EMBL/GenBank/DDBJ databases">
        <authorList>
            <person name="Peterson S.W."/>
        </authorList>
    </citation>
    <scope>NUCLEOTIDE SEQUENCE [LARGE SCALE GENOMIC DNA]</scope>
    <source>
        <strain evidence="6 7">LMG 22410</strain>
    </source>
</reference>
<dbReference type="RefSeq" id="WP_234988484.1">
    <property type="nucleotide sequence ID" value="NZ_FUHU01000028.1"/>
</dbReference>
<keyword evidence="1" id="KW-0547">Nucleotide-binding</keyword>
<comment type="similarity">
    <text evidence="3">Belongs to the MoxR family.</text>
</comment>
<dbReference type="Proteomes" id="UP000195787">
    <property type="component" value="Unassembled WGS sequence"/>
</dbReference>
<dbReference type="SUPFAM" id="SSF52540">
    <property type="entry name" value="P-loop containing nucleoside triphosphate hydrolases"/>
    <property type="match status" value="1"/>
</dbReference>
<accession>A0A1R4FWM6</accession>
<dbReference type="FunFam" id="3.40.50.300:FF:000640">
    <property type="entry name" value="MoxR family ATPase"/>
    <property type="match status" value="1"/>
</dbReference>
<dbReference type="PANTHER" id="PTHR42759:SF1">
    <property type="entry name" value="MAGNESIUM-CHELATASE SUBUNIT CHLD"/>
    <property type="match status" value="1"/>
</dbReference>
<dbReference type="GeneID" id="303172973"/>
<proteinExistence type="inferred from homology"/>
<dbReference type="Gene3D" id="3.40.50.300">
    <property type="entry name" value="P-loop containing nucleotide triphosphate hydrolases"/>
    <property type="match status" value="1"/>
</dbReference>
<dbReference type="InterPro" id="IPR011703">
    <property type="entry name" value="ATPase_AAA-3"/>
</dbReference>
<evidence type="ECO:0000313" key="7">
    <source>
        <dbReference type="Proteomes" id="UP000195787"/>
    </source>
</evidence>
<evidence type="ECO:0000256" key="1">
    <source>
        <dbReference type="ARBA" id="ARBA00022741"/>
    </source>
</evidence>
<dbReference type="InterPro" id="IPR027417">
    <property type="entry name" value="P-loop_NTPase"/>
</dbReference>
<keyword evidence="2" id="KW-0067">ATP-binding</keyword>
<evidence type="ECO:0000256" key="3">
    <source>
        <dbReference type="ARBA" id="ARBA00061607"/>
    </source>
</evidence>
<evidence type="ECO:0000256" key="2">
    <source>
        <dbReference type="ARBA" id="ARBA00022840"/>
    </source>
</evidence>
<protein>
    <submittedName>
        <fullName evidence="6">MoxR-like ATPases</fullName>
    </submittedName>
</protein>
<feature type="domain" description="ChlI/MoxR AAA lid" evidence="5">
    <location>
        <begin position="261"/>
        <end position="327"/>
    </location>
</feature>
<dbReference type="EMBL" id="FUHU01000028">
    <property type="protein sequence ID" value="SJM60233.1"/>
    <property type="molecule type" value="Genomic_DNA"/>
</dbReference>
<organism evidence="6 7">
    <name type="scientific">Agrococcus casei LMG 22410</name>
    <dbReference type="NCBI Taxonomy" id="1255656"/>
    <lineage>
        <taxon>Bacteria</taxon>
        <taxon>Bacillati</taxon>
        <taxon>Actinomycetota</taxon>
        <taxon>Actinomycetes</taxon>
        <taxon>Micrococcales</taxon>
        <taxon>Microbacteriaceae</taxon>
        <taxon>Agrococcus</taxon>
    </lineage>
</organism>
<dbReference type="Pfam" id="PF07726">
    <property type="entry name" value="AAA_3"/>
    <property type="match status" value="1"/>
</dbReference>
<dbReference type="AlphaFoldDB" id="A0A1R4FWM6"/>
<dbReference type="Pfam" id="PF17863">
    <property type="entry name" value="AAA_lid_2"/>
    <property type="match status" value="1"/>
</dbReference>
<evidence type="ECO:0000259" key="4">
    <source>
        <dbReference type="Pfam" id="PF07726"/>
    </source>
</evidence>
<dbReference type="GO" id="GO:0016887">
    <property type="term" value="F:ATP hydrolysis activity"/>
    <property type="evidence" value="ECO:0007669"/>
    <property type="project" value="InterPro"/>
</dbReference>